<evidence type="ECO:0000313" key="3">
    <source>
        <dbReference type="Proteomes" id="UP000588068"/>
    </source>
</evidence>
<proteinExistence type="predicted"/>
<dbReference type="InterPro" id="IPR007433">
    <property type="entry name" value="DUF481"/>
</dbReference>
<dbReference type="Pfam" id="PF04338">
    <property type="entry name" value="DUF481"/>
    <property type="match status" value="1"/>
</dbReference>
<organism evidence="2 3">
    <name type="scientific">Povalibacter uvarum</name>
    <dbReference type="NCBI Taxonomy" id="732238"/>
    <lineage>
        <taxon>Bacteria</taxon>
        <taxon>Pseudomonadati</taxon>
        <taxon>Pseudomonadota</taxon>
        <taxon>Gammaproteobacteria</taxon>
        <taxon>Steroidobacterales</taxon>
        <taxon>Steroidobacteraceae</taxon>
        <taxon>Povalibacter</taxon>
    </lineage>
</organism>
<protein>
    <submittedName>
        <fullName evidence="2">Putative salt-induced outer membrane protein YdiY</fullName>
    </submittedName>
</protein>
<evidence type="ECO:0000256" key="1">
    <source>
        <dbReference type="SAM" id="SignalP"/>
    </source>
</evidence>
<comment type="caution">
    <text evidence="2">The sequence shown here is derived from an EMBL/GenBank/DDBJ whole genome shotgun (WGS) entry which is preliminary data.</text>
</comment>
<sequence>MFCPVRTSRGLSATAIAVTATLLLLFSAAGLAAEWEPAPPMPDEFDWVQLTSGEWLKGTIKVMYEQSLDFESEKLDELSLDLDDIKQIRSAQVLNVRRRNGDTATGKLLLEEKSVRILGDTPGQFERAELLSITAGSPKERNYWAGAIAVGGNVRSGNTEEIEASANVKIQRRTVENRIVLDYLGNFSSTNDVKSANNHRANAVWDWFFSEKLFLRPIFVEYYRDPFQNIDERLTAGTGLGYQLIDTSKTDWSIFAGPAYQTTRFDAVPAGEARTENTWALSAGTNFSTDLTSRIDFIYDYRFQLTSEAAGRYNHHMISTVDIDLTDALDLNLSLVWDRIEEPQVNADGSIPEQDDYQLILGLQYDF</sequence>
<keyword evidence="1" id="KW-0732">Signal</keyword>
<evidence type="ECO:0000313" key="2">
    <source>
        <dbReference type="EMBL" id="MBB6091695.1"/>
    </source>
</evidence>
<feature type="chain" id="PRO_5032911009" evidence="1">
    <location>
        <begin position="33"/>
        <end position="367"/>
    </location>
</feature>
<accession>A0A841HI00</accession>
<dbReference type="EMBL" id="JACHHZ010000001">
    <property type="protein sequence ID" value="MBB6091695.1"/>
    <property type="molecule type" value="Genomic_DNA"/>
</dbReference>
<dbReference type="AlphaFoldDB" id="A0A841HI00"/>
<name>A0A841HI00_9GAMM</name>
<reference evidence="2 3" key="1">
    <citation type="submission" date="2020-08" db="EMBL/GenBank/DDBJ databases">
        <title>Genomic Encyclopedia of Type Strains, Phase IV (KMG-IV): sequencing the most valuable type-strain genomes for metagenomic binning, comparative biology and taxonomic classification.</title>
        <authorList>
            <person name="Goeker M."/>
        </authorList>
    </citation>
    <scope>NUCLEOTIDE SEQUENCE [LARGE SCALE GENOMIC DNA]</scope>
    <source>
        <strain evidence="2 3">DSM 26723</strain>
    </source>
</reference>
<feature type="signal peptide" evidence="1">
    <location>
        <begin position="1"/>
        <end position="32"/>
    </location>
</feature>
<gene>
    <name evidence="2" type="ORF">HNQ60_000541</name>
</gene>
<dbReference type="RefSeq" id="WP_184329479.1">
    <property type="nucleotide sequence ID" value="NZ_JACHHZ010000001.1"/>
</dbReference>
<dbReference type="Proteomes" id="UP000588068">
    <property type="component" value="Unassembled WGS sequence"/>
</dbReference>
<keyword evidence="3" id="KW-1185">Reference proteome</keyword>